<evidence type="ECO:0000313" key="2">
    <source>
        <dbReference type="EMBL" id="TGJ87719.1"/>
    </source>
</evidence>
<dbReference type="AlphaFoldDB" id="A0A4Z0YTL8"/>
<dbReference type="Pfam" id="PF12223">
    <property type="entry name" value="DUF3602"/>
    <property type="match status" value="2"/>
</dbReference>
<dbReference type="PANTHER" id="PTHR34693:SF5">
    <property type="match status" value="1"/>
</dbReference>
<sequence length="180" mass="18856">MSDANYLRTGRGGAGNFYSQKDVEDAATKDKTEDIEAQKPTAPLDANGTAPNTVSPANTGVYARSGRGGAGNFVPSSNLPNTTTSPPPSSSPYTSTPTSTSNGQSSGASKYAGRGGAGNWGDGESEGVKLAKDEQDRRRKEALDAGIAQEIRANLPHPPRTYHLHEPGRGRRPEDDLVDT</sequence>
<dbReference type="EMBL" id="SKBN01000010">
    <property type="protein sequence ID" value="TGJ87719.1"/>
    <property type="molecule type" value="Genomic_DNA"/>
</dbReference>
<dbReference type="PANTHER" id="PTHR34693">
    <property type="entry name" value="PROTEIN PAR32"/>
    <property type="match status" value="1"/>
</dbReference>
<feature type="compositionally biased region" description="Basic and acidic residues" evidence="1">
    <location>
        <begin position="126"/>
        <end position="143"/>
    </location>
</feature>
<accession>A0A4Z0YTL8</accession>
<organism evidence="2 3">
    <name type="scientific">Xylaria hypoxylon</name>
    <dbReference type="NCBI Taxonomy" id="37992"/>
    <lineage>
        <taxon>Eukaryota</taxon>
        <taxon>Fungi</taxon>
        <taxon>Dikarya</taxon>
        <taxon>Ascomycota</taxon>
        <taxon>Pezizomycotina</taxon>
        <taxon>Sordariomycetes</taxon>
        <taxon>Xylariomycetidae</taxon>
        <taxon>Xylariales</taxon>
        <taxon>Xylariaceae</taxon>
        <taxon>Xylaria</taxon>
    </lineage>
</organism>
<feature type="compositionally biased region" description="Low complexity" evidence="1">
    <location>
        <begin position="75"/>
        <end position="84"/>
    </location>
</feature>
<evidence type="ECO:0000256" key="1">
    <source>
        <dbReference type="SAM" id="MobiDB-lite"/>
    </source>
</evidence>
<gene>
    <name evidence="2" type="ORF">E0Z10_g1035</name>
</gene>
<feature type="compositionally biased region" description="Basic and acidic residues" evidence="1">
    <location>
        <begin position="21"/>
        <end position="37"/>
    </location>
</feature>
<keyword evidence="3" id="KW-1185">Reference proteome</keyword>
<proteinExistence type="predicted"/>
<protein>
    <submittedName>
        <fullName evidence="2">Uncharacterized protein</fullName>
    </submittedName>
</protein>
<feature type="compositionally biased region" description="Basic and acidic residues" evidence="1">
    <location>
        <begin position="163"/>
        <end position="180"/>
    </location>
</feature>
<dbReference type="OrthoDB" id="4159136at2759"/>
<dbReference type="InterPro" id="IPR022024">
    <property type="entry name" value="DUF3602"/>
</dbReference>
<evidence type="ECO:0000313" key="3">
    <source>
        <dbReference type="Proteomes" id="UP000297716"/>
    </source>
</evidence>
<reference evidence="2 3" key="1">
    <citation type="submission" date="2019-03" db="EMBL/GenBank/DDBJ databases">
        <title>Draft genome sequence of Xylaria hypoxylon DSM 108379, a ubiquitous saprotrophic-parasitic fungi on hardwood.</title>
        <authorList>
            <person name="Buettner E."/>
            <person name="Leonhardt S."/>
            <person name="Gebauer A.M."/>
            <person name="Liers C."/>
            <person name="Hofrichter M."/>
            <person name="Kellner H."/>
        </authorList>
    </citation>
    <scope>NUCLEOTIDE SEQUENCE [LARGE SCALE GENOMIC DNA]</scope>
    <source>
        <strain evidence="2 3">DSM 108379</strain>
    </source>
</reference>
<dbReference type="Proteomes" id="UP000297716">
    <property type="component" value="Unassembled WGS sequence"/>
</dbReference>
<comment type="caution">
    <text evidence="2">The sequence shown here is derived from an EMBL/GenBank/DDBJ whole genome shotgun (WGS) entry which is preliminary data.</text>
</comment>
<feature type="compositionally biased region" description="Polar residues" evidence="1">
    <location>
        <begin position="49"/>
        <end position="58"/>
    </location>
</feature>
<dbReference type="InterPro" id="IPR053203">
    <property type="entry name" value="Cisplatin_resist-associated"/>
</dbReference>
<feature type="compositionally biased region" description="Low complexity" evidence="1">
    <location>
        <begin position="91"/>
        <end position="102"/>
    </location>
</feature>
<feature type="region of interest" description="Disordered" evidence="1">
    <location>
        <begin position="1"/>
        <end position="180"/>
    </location>
</feature>
<name>A0A4Z0YTL8_9PEZI</name>